<feature type="compositionally biased region" description="Basic and acidic residues" evidence="1">
    <location>
        <begin position="354"/>
        <end position="363"/>
    </location>
</feature>
<feature type="compositionally biased region" description="Polar residues" evidence="1">
    <location>
        <begin position="744"/>
        <end position="760"/>
    </location>
</feature>
<feature type="compositionally biased region" description="Basic and acidic residues" evidence="1">
    <location>
        <begin position="256"/>
        <end position="275"/>
    </location>
</feature>
<feature type="compositionally biased region" description="Basic and acidic residues" evidence="1">
    <location>
        <begin position="535"/>
        <end position="544"/>
    </location>
</feature>
<accession>A0AAD8YMR3</accession>
<feature type="compositionally biased region" description="Basic and acidic residues" evidence="1">
    <location>
        <begin position="921"/>
        <end position="930"/>
    </location>
</feature>
<feature type="compositionally biased region" description="Acidic residues" evidence="1">
    <location>
        <begin position="664"/>
        <end position="678"/>
    </location>
</feature>
<reference evidence="2" key="1">
    <citation type="submission" date="2023-06" db="EMBL/GenBank/DDBJ databases">
        <title>Survivors Of The Sea: Transcriptome response of Skeletonema marinoi to long-term dormancy.</title>
        <authorList>
            <person name="Pinder M.I.M."/>
            <person name="Kourtchenko O."/>
            <person name="Robertson E.K."/>
            <person name="Larsson T."/>
            <person name="Maumus F."/>
            <person name="Osuna-Cruz C.M."/>
            <person name="Vancaester E."/>
            <person name="Stenow R."/>
            <person name="Vandepoele K."/>
            <person name="Ploug H."/>
            <person name="Bruchert V."/>
            <person name="Godhe A."/>
            <person name="Topel M."/>
        </authorList>
    </citation>
    <scope>NUCLEOTIDE SEQUENCE</scope>
    <source>
        <strain evidence="2">R05AC</strain>
    </source>
</reference>
<dbReference type="Proteomes" id="UP001224775">
    <property type="component" value="Unassembled WGS sequence"/>
</dbReference>
<feature type="compositionally biased region" description="Basic and acidic residues" evidence="1">
    <location>
        <begin position="793"/>
        <end position="802"/>
    </location>
</feature>
<feature type="non-terminal residue" evidence="2">
    <location>
        <position position="1"/>
    </location>
</feature>
<feature type="compositionally biased region" description="Basic and acidic residues" evidence="1">
    <location>
        <begin position="204"/>
        <end position="213"/>
    </location>
</feature>
<feature type="region of interest" description="Disordered" evidence="1">
    <location>
        <begin position="921"/>
        <end position="1003"/>
    </location>
</feature>
<feature type="compositionally biased region" description="Basic and acidic residues" evidence="1">
    <location>
        <begin position="239"/>
        <end position="249"/>
    </location>
</feature>
<evidence type="ECO:0000256" key="1">
    <source>
        <dbReference type="SAM" id="MobiDB-lite"/>
    </source>
</evidence>
<feature type="region of interest" description="Disordered" evidence="1">
    <location>
        <begin position="187"/>
        <end position="276"/>
    </location>
</feature>
<dbReference type="AlphaFoldDB" id="A0AAD8YMR3"/>
<organism evidence="2 3">
    <name type="scientific">Skeletonema marinoi</name>
    <dbReference type="NCBI Taxonomy" id="267567"/>
    <lineage>
        <taxon>Eukaryota</taxon>
        <taxon>Sar</taxon>
        <taxon>Stramenopiles</taxon>
        <taxon>Ochrophyta</taxon>
        <taxon>Bacillariophyta</taxon>
        <taxon>Coscinodiscophyceae</taxon>
        <taxon>Thalassiosirophycidae</taxon>
        <taxon>Thalassiosirales</taxon>
        <taxon>Skeletonemataceae</taxon>
        <taxon>Skeletonema</taxon>
        <taxon>Skeletonema marinoi-dohrnii complex</taxon>
    </lineage>
</organism>
<protein>
    <recommendedName>
        <fullName evidence="4">BRCT domain-containing protein</fullName>
    </recommendedName>
</protein>
<feature type="region of interest" description="Disordered" evidence="1">
    <location>
        <begin position="461"/>
        <end position="841"/>
    </location>
</feature>
<gene>
    <name evidence="2" type="ORF">QTG54_001167</name>
</gene>
<feature type="compositionally biased region" description="Acidic residues" evidence="1">
    <location>
        <begin position="226"/>
        <end position="238"/>
    </location>
</feature>
<feature type="compositionally biased region" description="Low complexity" evidence="1">
    <location>
        <begin position="216"/>
        <end position="225"/>
    </location>
</feature>
<dbReference type="EMBL" id="JATAAI010000001">
    <property type="protein sequence ID" value="KAK1749228.1"/>
    <property type="molecule type" value="Genomic_DNA"/>
</dbReference>
<dbReference type="Gene3D" id="3.40.50.10190">
    <property type="entry name" value="BRCT domain"/>
    <property type="match status" value="1"/>
</dbReference>
<evidence type="ECO:0000313" key="2">
    <source>
        <dbReference type="EMBL" id="KAK1749228.1"/>
    </source>
</evidence>
<sequence length="1066" mass="116825">MAITPSQPDMSPEHSKRVMKKRRRSQLHQIAWWVPNETTTEVRPDEEHKDSTLLSDGENWLVCSSITTETKQPFSVCIVNSDLHEISGATNGNPFPFDEAMDSRNPKLADDAEESLAGDDNRTSNREGVALLCIDVDEKGNYVAVKDIRPQHKSSPNEDMMIDDDIAHIANNIDFFHARRKTYNELPVDKKSNKSNDAIVENGDNGKRLDDNKNCSSGESTSGYGSDDEEDGNDEVEELNEHNQVRFDDGPSSPSRESDYDDKGRALYHHPDPLPRRQLRVLQHGDRIILRYKTAKRGGGESSKVSIMKFEYIYDHQHHFCDKRKDCHDVKTHTAMPQASNGQRKPRLLSVKSADVKSTEKKRFTLNSTSAAEAPTAEEHRKTAPNAEMNGHYKAGKDWSALETENDDGPNIEAGKNDEGKNVAQKGGDDDDDDGGMEEYSYLTGEVVIKDQDYISAITGDEATNTARQPEVAGAANNDVKSDTSDGDDAATASAVILGAVTSPPKQPREDMHIDRGSNEKESSSPKRVTLGTTTREDAEKEDVPMANGDQNGKNGVVFEEEAAGKAEHENSQQTALFFTAPDHDESDDENMSGEELLSPVKPPKNSGEVVQHAVHFDSEALAAAASRDDDEGDGSVTDYSLTQPFPVPRNVTEQKRSTSSSSTEEEREDDDDDDDDSTVCPEVGDIDDEKVEGSKPPPNESKDEDEEDMGVYDEPTQPIIFAPKSPAVGNQSDENDDYHADTQFDSFTSSKKASIQQDGNESKADNTDDTENQNNPESIMEENVEAPTPTEKNVEKERDPIEDAGCEAAKSKESDHSAVKQQSPTKYPEQKNSGKDIRKKAAIEKERLDNSAVHRVQSGAMMTGPVGGAVALTSSSSPNLDVNVPNSLVKTAAMLQSIDPKTNPLPDSTEETVCQIDDAVGNHDDESDHAPATNAEGGNRKKRATGSANNQGISGDIGVRDPNIPTSVCITATHHDRETTPRHRSSRKRNTPTSGRRKESKDNIRVMFTGVAPTKKHKQMINDIGAMLIDSIEDAASATHVIATDGKTKLRRTPKLMICFCKTSN</sequence>
<dbReference type="CDD" id="cd17744">
    <property type="entry name" value="BRCT_MDC1_rpt1"/>
    <property type="match status" value="1"/>
</dbReference>
<keyword evidence="3" id="KW-1185">Reference proteome</keyword>
<comment type="caution">
    <text evidence="2">The sequence shown here is derived from an EMBL/GenBank/DDBJ whole genome shotgun (WGS) entry which is preliminary data.</text>
</comment>
<proteinExistence type="predicted"/>
<evidence type="ECO:0008006" key="4">
    <source>
        <dbReference type="Google" id="ProtNLM"/>
    </source>
</evidence>
<feature type="compositionally biased region" description="Basic and acidic residues" evidence="1">
    <location>
        <begin position="829"/>
        <end position="841"/>
    </location>
</feature>
<feature type="compositionally biased region" description="Basic and acidic residues" evidence="1">
    <location>
        <begin position="810"/>
        <end position="819"/>
    </location>
</feature>
<name>A0AAD8YMR3_9STRA</name>
<feature type="compositionally biased region" description="Acidic residues" evidence="1">
    <location>
        <begin position="703"/>
        <end position="712"/>
    </location>
</feature>
<dbReference type="InterPro" id="IPR036420">
    <property type="entry name" value="BRCT_dom_sf"/>
</dbReference>
<evidence type="ECO:0000313" key="3">
    <source>
        <dbReference type="Proteomes" id="UP001224775"/>
    </source>
</evidence>
<feature type="compositionally biased region" description="Basic and acidic residues" evidence="1">
    <location>
        <begin position="507"/>
        <end position="525"/>
    </location>
</feature>
<feature type="region of interest" description="Disordered" evidence="1">
    <location>
        <begin position="333"/>
        <end position="441"/>
    </location>
</feature>
<feature type="region of interest" description="Disordered" evidence="1">
    <location>
        <begin position="1"/>
        <end position="21"/>
    </location>
</feature>